<name>L0KCG4_HALHC</name>
<sequence>MKQLKIMSIFGTRPEAIKMAPVIKVLEEDHRIKSLVTVTGQHRSLLDQVLELFSLNPDYDLQIMESGQSLAQITTKILSNLEDVISQEEPDLVLVHGDTSTTFVSALTSFYQQLKIGHIEAGLRSGNKYAPYPEEINRRLTGVLADLHFTPSATNRSNLLAEGIPDANIFLTGNTVIDALEMMVEPTYQFQDSTLQQLDFPNKKIILVTAHRRENLGQPLVNICRAVEDVVALSSEVEVVWPLHPNPKIKDKVYDSLANLSRVHLIKPLPYQEFINLIARSYLVVTDSGGLQEEAPSLDKPVLVLRETTERSAALQAGTIELVGTQQEGIRAGILKLLTNQRKYETMANTPNPYGDGQASQRIVEAILYSWGYHAIRPTEFEPLII</sequence>
<dbReference type="HOGENOM" id="CLU_041674_1_0_9"/>
<dbReference type="SUPFAM" id="SSF53756">
    <property type="entry name" value="UDP-Glycosyltransferase/glycogen phosphorylase"/>
    <property type="match status" value="1"/>
</dbReference>
<proteinExistence type="inferred from homology"/>
<dbReference type="PANTHER" id="PTHR43174:SF2">
    <property type="entry name" value="UDP-N-ACETYLGLUCOSAMINE 2-EPIMERASE"/>
    <property type="match status" value="1"/>
</dbReference>
<evidence type="ECO:0000256" key="3">
    <source>
        <dbReference type="ARBA" id="ARBA00038858"/>
    </source>
</evidence>
<dbReference type="PATRIC" id="fig|748449.3.peg.2286"/>
<accession>L0KCG4</accession>
<dbReference type="Proteomes" id="UP000010880">
    <property type="component" value="Chromosome"/>
</dbReference>
<dbReference type="GO" id="GO:0008761">
    <property type="term" value="F:UDP-N-acetylglucosamine 2-epimerase activity"/>
    <property type="evidence" value="ECO:0007669"/>
    <property type="project" value="UniProtKB-EC"/>
</dbReference>
<evidence type="ECO:0000313" key="7">
    <source>
        <dbReference type="EMBL" id="AGB42240.1"/>
    </source>
</evidence>
<dbReference type="FunFam" id="3.40.50.2000:FF:000043">
    <property type="entry name" value="UDP-N-acetylglucosamine 2-epimerase"/>
    <property type="match status" value="1"/>
</dbReference>
<evidence type="ECO:0000256" key="4">
    <source>
        <dbReference type="ARBA" id="ARBA00079400"/>
    </source>
</evidence>
<evidence type="ECO:0000256" key="1">
    <source>
        <dbReference type="ARBA" id="ARBA00023235"/>
    </source>
</evidence>
<dbReference type="OrthoDB" id="9803238at2"/>
<evidence type="ECO:0000256" key="5">
    <source>
        <dbReference type="RuleBase" id="RU003513"/>
    </source>
</evidence>
<protein>
    <recommendedName>
        <fullName evidence="3">UDP-N-acetylglucosamine 2-epimerase (non-hydrolyzing)</fullName>
        <ecNumber evidence="3">5.1.3.14</ecNumber>
    </recommendedName>
    <alternativeName>
        <fullName evidence="4">UDP-GlcNAc-2-epimerase</fullName>
    </alternativeName>
</protein>
<evidence type="ECO:0000259" key="6">
    <source>
        <dbReference type="Pfam" id="PF02350"/>
    </source>
</evidence>
<dbReference type="STRING" id="748449.Halha_2366"/>
<dbReference type="EMBL" id="CP003359">
    <property type="protein sequence ID" value="AGB42240.1"/>
    <property type="molecule type" value="Genomic_DNA"/>
</dbReference>
<dbReference type="InterPro" id="IPR029767">
    <property type="entry name" value="WecB-like"/>
</dbReference>
<dbReference type="eggNOG" id="COG0381">
    <property type="taxonomic scope" value="Bacteria"/>
</dbReference>
<dbReference type="InterPro" id="IPR003331">
    <property type="entry name" value="UDP_GlcNAc_Epimerase_2_dom"/>
</dbReference>
<organism evidence="7 8">
    <name type="scientific">Halobacteroides halobius (strain ATCC 35273 / DSM 5150 / MD-1)</name>
    <dbReference type="NCBI Taxonomy" id="748449"/>
    <lineage>
        <taxon>Bacteria</taxon>
        <taxon>Bacillati</taxon>
        <taxon>Bacillota</taxon>
        <taxon>Clostridia</taxon>
        <taxon>Halanaerobiales</taxon>
        <taxon>Halobacteroidaceae</taxon>
        <taxon>Halobacteroides</taxon>
    </lineage>
</organism>
<dbReference type="CDD" id="cd03786">
    <property type="entry name" value="GTB_UDP-GlcNAc_2-Epimerase"/>
    <property type="match status" value="1"/>
</dbReference>
<comment type="similarity">
    <text evidence="2 5">Belongs to the UDP-N-acetylglucosamine 2-epimerase family.</text>
</comment>
<dbReference type="EC" id="5.1.3.14" evidence="3"/>
<dbReference type="RefSeq" id="WP_015327954.1">
    <property type="nucleotide sequence ID" value="NC_019978.1"/>
</dbReference>
<dbReference type="Gene3D" id="3.40.50.2000">
    <property type="entry name" value="Glycogen Phosphorylase B"/>
    <property type="match status" value="2"/>
</dbReference>
<feature type="domain" description="UDP-N-acetylglucosamine 2-epimerase" evidence="6">
    <location>
        <begin position="26"/>
        <end position="367"/>
    </location>
</feature>
<gene>
    <name evidence="7" type="ordered locus">Halha_2366</name>
</gene>
<dbReference type="PANTHER" id="PTHR43174">
    <property type="entry name" value="UDP-N-ACETYLGLUCOSAMINE 2-EPIMERASE"/>
    <property type="match status" value="1"/>
</dbReference>
<dbReference type="NCBIfam" id="TIGR00236">
    <property type="entry name" value="wecB"/>
    <property type="match status" value="1"/>
</dbReference>
<dbReference type="Pfam" id="PF02350">
    <property type="entry name" value="Epimerase_2"/>
    <property type="match status" value="1"/>
</dbReference>
<keyword evidence="1 5" id="KW-0413">Isomerase</keyword>
<keyword evidence="8" id="KW-1185">Reference proteome</keyword>
<evidence type="ECO:0000313" key="8">
    <source>
        <dbReference type="Proteomes" id="UP000010880"/>
    </source>
</evidence>
<dbReference type="AlphaFoldDB" id="L0KCG4"/>
<evidence type="ECO:0000256" key="2">
    <source>
        <dbReference type="ARBA" id="ARBA00038209"/>
    </source>
</evidence>
<reference evidence="8" key="1">
    <citation type="submission" date="2012-02" db="EMBL/GenBank/DDBJ databases">
        <title>The complete genome of Halobacteroides halobius DSM 5150.</title>
        <authorList>
            <person name="Lucas S."/>
            <person name="Copeland A."/>
            <person name="Lapidus A."/>
            <person name="Glavina del Rio T."/>
            <person name="Dalin E."/>
            <person name="Tice H."/>
            <person name="Bruce D."/>
            <person name="Goodwin L."/>
            <person name="Pitluck S."/>
            <person name="Peters L."/>
            <person name="Mikhailova N."/>
            <person name="Gu W."/>
            <person name="Kyrpides N."/>
            <person name="Mavromatis K."/>
            <person name="Ivanova N."/>
            <person name="Brettin T."/>
            <person name="Detter J.C."/>
            <person name="Han C."/>
            <person name="Larimer F."/>
            <person name="Land M."/>
            <person name="Hauser L."/>
            <person name="Markowitz V."/>
            <person name="Cheng J.-F."/>
            <person name="Hugenholtz P."/>
            <person name="Woyke T."/>
            <person name="Wu D."/>
            <person name="Tindall B."/>
            <person name="Pomrenke H."/>
            <person name="Brambilla E."/>
            <person name="Klenk H.-P."/>
            <person name="Eisen J.A."/>
        </authorList>
    </citation>
    <scope>NUCLEOTIDE SEQUENCE [LARGE SCALE GENOMIC DNA]</scope>
    <source>
        <strain evidence="8">ATCC 35273 / DSM 5150 / MD-1</strain>
    </source>
</reference>
<dbReference type="KEGG" id="hhl:Halha_2366"/>